<accession>A0A4Y3PR78</accession>
<reference evidence="1 2" key="1">
    <citation type="submission" date="2019-06" db="EMBL/GenBank/DDBJ databases">
        <title>Whole genome shotgun sequence of Brevibacillus parabrevis NBRC 12334.</title>
        <authorList>
            <person name="Hosoyama A."/>
            <person name="Uohara A."/>
            <person name="Ohji S."/>
            <person name="Ichikawa N."/>
        </authorList>
    </citation>
    <scope>NUCLEOTIDE SEQUENCE [LARGE SCALE GENOMIC DNA]</scope>
    <source>
        <strain evidence="1 2">NBRC 12334</strain>
    </source>
</reference>
<sequence length="63" mass="6955">MGVLMEEARRSDIWLWFEPSLKGYVGVACDGPCDRKYYVSDITAAPYAICLVFLKATGVIGHA</sequence>
<evidence type="ECO:0000313" key="2">
    <source>
        <dbReference type="Proteomes" id="UP000316882"/>
    </source>
</evidence>
<name>A0A4Y3PR78_BREPA</name>
<gene>
    <name evidence="1" type="ORF">BPA01_54640</name>
</gene>
<protein>
    <submittedName>
        <fullName evidence="1">Uncharacterized protein</fullName>
    </submittedName>
</protein>
<proteinExistence type="predicted"/>
<comment type="caution">
    <text evidence="1">The sequence shown here is derived from an EMBL/GenBank/DDBJ whole genome shotgun (WGS) entry which is preliminary data.</text>
</comment>
<organism evidence="1 2">
    <name type="scientific">Brevibacillus parabrevis</name>
    <dbReference type="NCBI Taxonomy" id="54914"/>
    <lineage>
        <taxon>Bacteria</taxon>
        <taxon>Bacillati</taxon>
        <taxon>Bacillota</taxon>
        <taxon>Bacilli</taxon>
        <taxon>Bacillales</taxon>
        <taxon>Paenibacillaceae</taxon>
        <taxon>Brevibacillus</taxon>
    </lineage>
</organism>
<evidence type="ECO:0000313" key="1">
    <source>
        <dbReference type="EMBL" id="GEB35884.1"/>
    </source>
</evidence>
<dbReference type="AlphaFoldDB" id="A0A4Y3PR78"/>
<dbReference type="EMBL" id="BJMH01000066">
    <property type="protein sequence ID" value="GEB35884.1"/>
    <property type="molecule type" value="Genomic_DNA"/>
</dbReference>
<dbReference type="Proteomes" id="UP000316882">
    <property type="component" value="Unassembled WGS sequence"/>
</dbReference>
<keyword evidence="2" id="KW-1185">Reference proteome</keyword>